<evidence type="ECO:0000313" key="1">
    <source>
        <dbReference type="EMBL" id="KIK02845.1"/>
    </source>
</evidence>
<dbReference type="HOGENOM" id="CLU_2455096_0_0_1"/>
<dbReference type="Proteomes" id="UP000054477">
    <property type="component" value="Unassembled WGS sequence"/>
</dbReference>
<name>A0A0C9WUG4_9AGAR</name>
<evidence type="ECO:0000313" key="2">
    <source>
        <dbReference type="Proteomes" id="UP000054477"/>
    </source>
</evidence>
<dbReference type="EMBL" id="KN838587">
    <property type="protein sequence ID" value="KIK02845.1"/>
    <property type="molecule type" value="Genomic_DNA"/>
</dbReference>
<sequence>MDIAQGSRQPLAPLANFGSYGDGNYGLVASPFVTPELYDKILDNLHDSRSALSACSTRQFPSSAKSSSMADGEFRTGKVKKTCFYFSAI</sequence>
<dbReference type="OrthoDB" id="2977329at2759"/>
<accession>A0A0C9WUG4</accession>
<protein>
    <submittedName>
        <fullName evidence="1">Uncharacterized protein</fullName>
    </submittedName>
</protein>
<gene>
    <name evidence="1" type="ORF">K443DRAFT_5857</name>
</gene>
<proteinExistence type="predicted"/>
<keyword evidence="2" id="KW-1185">Reference proteome</keyword>
<reference evidence="2" key="2">
    <citation type="submission" date="2015-01" db="EMBL/GenBank/DDBJ databases">
        <title>Evolutionary Origins and Diversification of the Mycorrhizal Mutualists.</title>
        <authorList>
            <consortium name="DOE Joint Genome Institute"/>
            <consortium name="Mycorrhizal Genomics Consortium"/>
            <person name="Kohler A."/>
            <person name="Kuo A."/>
            <person name="Nagy L.G."/>
            <person name="Floudas D."/>
            <person name="Copeland A."/>
            <person name="Barry K.W."/>
            <person name="Cichocki N."/>
            <person name="Veneault-Fourrey C."/>
            <person name="LaButti K."/>
            <person name="Lindquist E.A."/>
            <person name="Lipzen A."/>
            <person name="Lundell T."/>
            <person name="Morin E."/>
            <person name="Murat C."/>
            <person name="Riley R."/>
            <person name="Ohm R."/>
            <person name="Sun H."/>
            <person name="Tunlid A."/>
            <person name="Henrissat B."/>
            <person name="Grigoriev I.V."/>
            <person name="Hibbett D.S."/>
            <person name="Martin F."/>
        </authorList>
    </citation>
    <scope>NUCLEOTIDE SEQUENCE [LARGE SCALE GENOMIC DNA]</scope>
    <source>
        <strain evidence="2">LaAM-08-1</strain>
    </source>
</reference>
<dbReference type="AlphaFoldDB" id="A0A0C9WUG4"/>
<organism evidence="1 2">
    <name type="scientific">Laccaria amethystina LaAM-08-1</name>
    <dbReference type="NCBI Taxonomy" id="1095629"/>
    <lineage>
        <taxon>Eukaryota</taxon>
        <taxon>Fungi</taxon>
        <taxon>Dikarya</taxon>
        <taxon>Basidiomycota</taxon>
        <taxon>Agaricomycotina</taxon>
        <taxon>Agaricomycetes</taxon>
        <taxon>Agaricomycetidae</taxon>
        <taxon>Agaricales</taxon>
        <taxon>Agaricineae</taxon>
        <taxon>Hydnangiaceae</taxon>
        <taxon>Laccaria</taxon>
    </lineage>
</organism>
<reference evidence="1 2" key="1">
    <citation type="submission" date="2014-04" db="EMBL/GenBank/DDBJ databases">
        <authorList>
            <consortium name="DOE Joint Genome Institute"/>
            <person name="Kuo A."/>
            <person name="Kohler A."/>
            <person name="Nagy L.G."/>
            <person name="Floudas D."/>
            <person name="Copeland A."/>
            <person name="Barry K.W."/>
            <person name="Cichocki N."/>
            <person name="Veneault-Fourrey C."/>
            <person name="LaButti K."/>
            <person name="Lindquist E.A."/>
            <person name="Lipzen A."/>
            <person name="Lundell T."/>
            <person name="Morin E."/>
            <person name="Murat C."/>
            <person name="Sun H."/>
            <person name="Tunlid A."/>
            <person name="Henrissat B."/>
            <person name="Grigoriev I.V."/>
            <person name="Hibbett D.S."/>
            <person name="Martin F."/>
            <person name="Nordberg H.P."/>
            <person name="Cantor M.N."/>
            <person name="Hua S.X."/>
        </authorList>
    </citation>
    <scope>NUCLEOTIDE SEQUENCE [LARGE SCALE GENOMIC DNA]</scope>
    <source>
        <strain evidence="1 2">LaAM-08-1</strain>
    </source>
</reference>